<reference evidence="7" key="1">
    <citation type="submission" date="2025-08" db="UniProtKB">
        <authorList>
            <consortium name="RefSeq"/>
        </authorList>
    </citation>
    <scope>IDENTIFICATION</scope>
    <source>
        <tissue evidence="7">Whole Larva</tissue>
    </source>
</reference>
<dbReference type="Proteomes" id="UP000695000">
    <property type="component" value="Unplaced"/>
</dbReference>
<dbReference type="SUPFAM" id="SSF47473">
    <property type="entry name" value="EF-hand"/>
    <property type="match status" value="1"/>
</dbReference>
<evidence type="ECO:0000256" key="2">
    <source>
        <dbReference type="ARBA" id="ARBA00022574"/>
    </source>
</evidence>
<feature type="repeat" description="WD" evidence="4">
    <location>
        <begin position="482"/>
        <end position="523"/>
    </location>
</feature>
<dbReference type="InterPro" id="IPR051242">
    <property type="entry name" value="WD-EF-hand_domain"/>
</dbReference>
<dbReference type="PANTHER" id="PTHR44324:SF6">
    <property type="entry name" value="EF-HAND CALCIUM BINDING DOMAIN 8"/>
    <property type="match status" value="1"/>
</dbReference>
<dbReference type="SMART" id="SM00320">
    <property type="entry name" value="WD40"/>
    <property type="match status" value="10"/>
</dbReference>
<name>A0ABM1NCM9_NICVS</name>
<dbReference type="InterPro" id="IPR019775">
    <property type="entry name" value="WD40_repeat_CS"/>
</dbReference>
<feature type="repeat" description="WD" evidence="4">
    <location>
        <begin position="393"/>
        <end position="434"/>
    </location>
</feature>
<evidence type="ECO:0000313" key="7">
    <source>
        <dbReference type="RefSeq" id="XP_017784579.1"/>
    </source>
</evidence>
<dbReference type="Pfam" id="PF00400">
    <property type="entry name" value="WD40"/>
    <property type="match status" value="3"/>
</dbReference>
<dbReference type="GeneID" id="108568152"/>
<evidence type="ECO:0000256" key="5">
    <source>
        <dbReference type="SAM" id="MobiDB-lite"/>
    </source>
</evidence>
<dbReference type="PANTHER" id="PTHR44324">
    <property type="entry name" value="WD40 REPEAT DOMAIN 95"/>
    <property type="match status" value="1"/>
</dbReference>
<protein>
    <recommendedName>
        <fullName evidence="1">WD repeat-containing protein on Y chromosome</fullName>
    </recommendedName>
</protein>
<dbReference type="InterPro" id="IPR011992">
    <property type="entry name" value="EF-hand-dom_pair"/>
</dbReference>
<keyword evidence="6" id="KW-1185">Reference proteome</keyword>
<dbReference type="InterPro" id="IPR015943">
    <property type="entry name" value="WD40/YVTN_repeat-like_dom_sf"/>
</dbReference>
<dbReference type="SUPFAM" id="SSF50978">
    <property type="entry name" value="WD40 repeat-like"/>
    <property type="match status" value="2"/>
</dbReference>
<dbReference type="InterPro" id="IPR001680">
    <property type="entry name" value="WD40_rpt"/>
</dbReference>
<evidence type="ECO:0000256" key="1">
    <source>
        <dbReference type="ARBA" id="ARBA00014901"/>
    </source>
</evidence>
<accession>A0ABM1NCM9</accession>
<gene>
    <name evidence="7" type="primary">LOC108568152</name>
</gene>
<organism evidence="6 7">
    <name type="scientific">Nicrophorus vespilloides</name>
    <name type="common">Boreal carrion beetle</name>
    <dbReference type="NCBI Taxonomy" id="110193"/>
    <lineage>
        <taxon>Eukaryota</taxon>
        <taxon>Metazoa</taxon>
        <taxon>Ecdysozoa</taxon>
        <taxon>Arthropoda</taxon>
        <taxon>Hexapoda</taxon>
        <taxon>Insecta</taxon>
        <taxon>Pterygota</taxon>
        <taxon>Neoptera</taxon>
        <taxon>Endopterygota</taxon>
        <taxon>Coleoptera</taxon>
        <taxon>Polyphaga</taxon>
        <taxon>Staphyliniformia</taxon>
        <taxon>Silphidae</taxon>
        <taxon>Nicrophorinae</taxon>
        <taxon>Nicrophorus</taxon>
    </lineage>
</organism>
<dbReference type="Gene3D" id="2.130.10.10">
    <property type="entry name" value="YVTN repeat-like/Quinoprotein amine dehydrogenase"/>
    <property type="match status" value="3"/>
</dbReference>
<evidence type="ECO:0000256" key="4">
    <source>
        <dbReference type="PROSITE-ProRule" id="PRU00221"/>
    </source>
</evidence>
<dbReference type="RefSeq" id="XP_017784579.1">
    <property type="nucleotide sequence ID" value="XM_017929090.1"/>
</dbReference>
<feature type="region of interest" description="Disordered" evidence="5">
    <location>
        <begin position="699"/>
        <end position="723"/>
    </location>
</feature>
<feature type="repeat" description="WD" evidence="4">
    <location>
        <begin position="541"/>
        <end position="575"/>
    </location>
</feature>
<feature type="repeat" description="WD" evidence="4">
    <location>
        <begin position="886"/>
        <end position="919"/>
    </location>
</feature>
<feature type="compositionally biased region" description="Pro residues" evidence="5">
    <location>
        <begin position="704"/>
        <end position="713"/>
    </location>
</feature>
<dbReference type="InterPro" id="IPR036322">
    <property type="entry name" value="WD40_repeat_dom_sf"/>
</dbReference>
<keyword evidence="2 4" id="KW-0853">WD repeat</keyword>
<keyword evidence="3" id="KW-0677">Repeat</keyword>
<evidence type="ECO:0000256" key="3">
    <source>
        <dbReference type="ARBA" id="ARBA00022737"/>
    </source>
</evidence>
<dbReference type="PROSITE" id="PS00678">
    <property type="entry name" value="WD_REPEATS_1"/>
    <property type="match status" value="1"/>
</dbReference>
<evidence type="ECO:0000313" key="6">
    <source>
        <dbReference type="Proteomes" id="UP000695000"/>
    </source>
</evidence>
<dbReference type="PROSITE" id="PS50294">
    <property type="entry name" value="WD_REPEATS_REGION"/>
    <property type="match status" value="2"/>
</dbReference>
<proteinExistence type="predicted"/>
<sequence length="1057" mass="119872">MATKKSMTSVTRGQSRMLRYTQLLTPLGNRGLQQVLTDFQITNIKKVFFREESRQLNQAQLEKAINECGGISFADGQFDVLFLRINIKRDGYVTWDEFISHLILGFKIQEVSDEAKALDAPISKKPRMVRSNHRHPISVITFNFQVKSDRSCSYSDGSYITCSKDGFINYWSLDLQVERTVQSKCPDLKVTDTWVLSVVCLPDVSVICTSSTERDLRFYDTSAKKFELRVQITSLEYGVCSMCYVFQKDVNEDCKLIMGDMGGNIIILLFSPLNRGPFRSKLGIPLLRVRYDAVLKGMEPGFRIVEFRRLHRDWVRQIEYYYTLNFIVSCSVSHKAIVMRDINENRGIYTYCIPRGAWCFTTADGAVLMASGGPDCLVRVWNPYVTRRPLVIFHGHHTGVISLIMQDKGEILCSLSEDKCIKIWDIPNQACMQTYLGLGAEIGEHAHFTMFYNPDSRQLLIGGLMIAVLPLRPLQSGEHTDGNSHSAAISVVLYNPLFKIILTCGLDSNIIVWDPWSGKRISVVKEAHTRMLHGEIIPVDITAGTFDPGYQLLLTGAYDGSLKTWNFNTGTCLRNMRIERNCEVTGVVWVNGRILAVGWNRHVTEFSDSGGAAGPGGAFSKPWSTRHSDDVLCASARIPQTLATSTYNGELVLWQLETGQPYKQYNVANPTARIKINYNLEKERNLQKPHKILKKGKLVTAEATPPPPPPPQPLNRRRSHRKSIIMKGPQPKIEMALKFTRMPKELVVPDTIMPIRGLAVRCMQFLPSRPMHPKVGSLLVALENGDVQVWSHHISGSFIGAFQAVHGVGDYVLSMASDSNNEYLFTGSTEGYIKTFLLKGFYENTEEKICMPLYRLTFPFLWKRMFEGRAMRTLKDQHRPILLNSYKAHRSIISGLIYIHENQILVSTGADYTARLWTLGGRYLGTLGTFKPWDFIDPDKVVDTTFKLKIPPDIRRVMSSTTCRVLMGEHFVKKLTKKQEAAQAEKELEYKEGTRGIYGKRLEHPILGNYINVPEKTTHKFEISLDSTFPYIPVYQHLIRPAPVELPDISNPMKKDK</sequence>
<dbReference type="PROSITE" id="PS50082">
    <property type="entry name" value="WD_REPEATS_2"/>
    <property type="match status" value="4"/>
</dbReference>